<dbReference type="SUPFAM" id="SSF47473">
    <property type="entry name" value="EF-hand"/>
    <property type="match status" value="1"/>
</dbReference>
<sequence length="183" mass="19877">MSRLDPQEVRDIMAQERVASKAKRRSAPSAANRVTEEQIRSVFNMFDATSVGSVPMNEVELMLKSLGIPADAADVAKTLESQGVSPESDSLTLAEFTKLVEGSAIDFNSTAEAERVFGLIDTSSSGAISFEVLRAALDEADARVPDEEIREVLRYCALSDKSGESLSRADWLEVMNFVNEVGI</sequence>
<reference evidence="3" key="1">
    <citation type="submission" date="2021-01" db="EMBL/GenBank/DDBJ databases">
        <authorList>
            <person name="Corre E."/>
            <person name="Pelletier E."/>
            <person name="Niang G."/>
            <person name="Scheremetjew M."/>
            <person name="Finn R."/>
            <person name="Kale V."/>
            <person name="Holt S."/>
            <person name="Cochrane G."/>
            <person name="Meng A."/>
            <person name="Brown T."/>
            <person name="Cohen L."/>
        </authorList>
    </citation>
    <scope>NUCLEOTIDE SEQUENCE</scope>
    <source>
        <strain evidence="3">CCAP 1951/1</strain>
    </source>
</reference>
<dbReference type="GO" id="GO:0005509">
    <property type="term" value="F:calcium ion binding"/>
    <property type="evidence" value="ECO:0007669"/>
    <property type="project" value="InterPro"/>
</dbReference>
<evidence type="ECO:0000259" key="2">
    <source>
        <dbReference type="PROSITE" id="PS50222"/>
    </source>
</evidence>
<keyword evidence="1" id="KW-0677">Repeat</keyword>
<evidence type="ECO:0000256" key="1">
    <source>
        <dbReference type="ARBA" id="ARBA00022737"/>
    </source>
</evidence>
<organism evidence="3">
    <name type="scientific">Neobodo designis</name>
    <name type="common">Flagellated protozoan</name>
    <name type="synonym">Bodo designis</name>
    <dbReference type="NCBI Taxonomy" id="312471"/>
    <lineage>
        <taxon>Eukaryota</taxon>
        <taxon>Discoba</taxon>
        <taxon>Euglenozoa</taxon>
        <taxon>Kinetoplastea</taxon>
        <taxon>Metakinetoplastina</taxon>
        <taxon>Neobodonida</taxon>
        <taxon>Neobodo</taxon>
    </lineage>
</organism>
<feature type="domain" description="EF-hand" evidence="2">
    <location>
        <begin position="108"/>
        <end position="143"/>
    </location>
</feature>
<accession>A0A7S1MA38</accession>
<feature type="domain" description="EF-hand" evidence="2">
    <location>
        <begin position="34"/>
        <end position="69"/>
    </location>
</feature>
<dbReference type="InterPro" id="IPR002048">
    <property type="entry name" value="EF_hand_dom"/>
</dbReference>
<proteinExistence type="predicted"/>
<gene>
    <name evidence="3" type="ORF">NDES1114_LOCUS19756</name>
</gene>
<dbReference type="GO" id="GO:0016460">
    <property type="term" value="C:myosin II complex"/>
    <property type="evidence" value="ECO:0007669"/>
    <property type="project" value="TreeGrafter"/>
</dbReference>
<protein>
    <recommendedName>
        <fullName evidence="2">EF-hand domain-containing protein</fullName>
    </recommendedName>
</protein>
<evidence type="ECO:0000313" key="3">
    <source>
        <dbReference type="EMBL" id="CAD9125741.1"/>
    </source>
</evidence>
<dbReference type="AlphaFoldDB" id="A0A7S1MA38"/>
<dbReference type="PANTHER" id="PTHR23048:SF0">
    <property type="entry name" value="CALMODULIN LIKE 3"/>
    <property type="match status" value="1"/>
</dbReference>
<dbReference type="InterPro" id="IPR050230">
    <property type="entry name" value="CALM/Myosin/TropC-like"/>
</dbReference>
<dbReference type="InterPro" id="IPR011992">
    <property type="entry name" value="EF-hand-dom_pair"/>
</dbReference>
<dbReference type="PANTHER" id="PTHR23048">
    <property type="entry name" value="MYOSIN LIGHT CHAIN 1, 3"/>
    <property type="match status" value="1"/>
</dbReference>
<dbReference type="EMBL" id="HBGF01029733">
    <property type="protein sequence ID" value="CAD9125741.1"/>
    <property type="molecule type" value="Transcribed_RNA"/>
</dbReference>
<dbReference type="PROSITE" id="PS50222">
    <property type="entry name" value="EF_HAND_2"/>
    <property type="match status" value="2"/>
</dbReference>
<name>A0A7S1MA38_NEODS</name>
<dbReference type="Gene3D" id="1.10.238.10">
    <property type="entry name" value="EF-hand"/>
    <property type="match status" value="1"/>
</dbReference>